<dbReference type="STRING" id="232089.SAMN05443544_2464"/>
<protein>
    <submittedName>
        <fullName evidence="2">Transcriptional regulator, MarR family</fullName>
    </submittedName>
</protein>
<dbReference type="SMART" id="SM00347">
    <property type="entry name" value="HTH_MARR"/>
    <property type="match status" value="1"/>
</dbReference>
<dbReference type="PANTHER" id="PTHR33164">
    <property type="entry name" value="TRANSCRIPTIONAL REGULATOR, MARR FAMILY"/>
    <property type="match status" value="1"/>
</dbReference>
<dbReference type="RefSeq" id="WP_074260618.1">
    <property type="nucleotide sequence ID" value="NZ_FSRJ01000003.1"/>
</dbReference>
<dbReference type="InterPro" id="IPR039422">
    <property type="entry name" value="MarR/SlyA-like"/>
</dbReference>
<evidence type="ECO:0000313" key="3">
    <source>
        <dbReference type="Proteomes" id="UP000184699"/>
    </source>
</evidence>
<dbReference type="InterPro" id="IPR036388">
    <property type="entry name" value="WH-like_DNA-bd_sf"/>
</dbReference>
<dbReference type="AlphaFoldDB" id="A0A1N6GCH1"/>
<dbReference type="Gene3D" id="1.10.10.10">
    <property type="entry name" value="Winged helix-like DNA-binding domain superfamily/Winged helix DNA-binding domain"/>
    <property type="match status" value="1"/>
</dbReference>
<accession>A0A1N6GCH1</accession>
<dbReference type="EMBL" id="FSRJ01000003">
    <property type="protein sequence ID" value="SIO05225.1"/>
    <property type="molecule type" value="Genomic_DNA"/>
</dbReference>
<dbReference type="Proteomes" id="UP000184699">
    <property type="component" value="Unassembled WGS sequence"/>
</dbReference>
<reference evidence="3" key="1">
    <citation type="submission" date="2016-11" db="EMBL/GenBank/DDBJ databases">
        <authorList>
            <person name="Varghese N."/>
            <person name="Submissions S."/>
        </authorList>
    </citation>
    <scope>NUCLEOTIDE SEQUENCE [LARGE SCALE GENOMIC DNA]</scope>
    <source>
        <strain evidence="3">DSM 8595</strain>
    </source>
</reference>
<gene>
    <name evidence="2" type="ORF">SAMN05443544_2464</name>
</gene>
<dbReference type="GO" id="GO:0003700">
    <property type="term" value="F:DNA-binding transcription factor activity"/>
    <property type="evidence" value="ECO:0007669"/>
    <property type="project" value="InterPro"/>
</dbReference>
<dbReference type="InterPro" id="IPR000835">
    <property type="entry name" value="HTH_MarR-typ"/>
</dbReference>
<sequence>MATERDGRHDIAAAMHDPRISDHDEELVNRSGLDDRQVDQIVRVMQSLRGWHDAERRMSEASSRYMKLNVTDMRALRFLIAARNQGEIATPGAISEYLGISSASTTKLLDRLERGGHIVRAPHPSDRRALAISVTDATRIVARESVGRLHARRFDAAAALTSDEREVVIRFLDALTATELDQD</sequence>
<dbReference type="PROSITE" id="PS50995">
    <property type="entry name" value="HTH_MARR_2"/>
    <property type="match status" value="1"/>
</dbReference>
<evidence type="ECO:0000259" key="1">
    <source>
        <dbReference type="PROSITE" id="PS50995"/>
    </source>
</evidence>
<dbReference type="PANTHER" id="PTHR33164:SF43">
    <property type="entry name" value="HTH-TYPE TRANSCRIPTIONAL REPRESSOR YETL"/>
    <property type="match status" value="1"/>
</dbReference>
<feature type="domain" description="HTH marR-type" evidence="1">
    <location>
        <begin position="34"/>
        <end position="177"/>
    </location>
</feature>
<organism evidence="2 3">
    <name type="scientific">Agromyces cerinus subsp. cerinus</name>
    <dbReference type="NCBI Taxonomy" id="232089"/>
    <lineage>
        <taxon>Bacteria</taxon>
        <taxon>Bacillati</taxon>
        <taxon>Actinomycetota</taxon>
        <taxon>Actinomycetes</taxon>
        <taxon>Micrococcales</taxon>
        <taxon>Microbacteriaceae</taxon>
        <taxon>Agromyces</taxon>
    </lineage>
</organism>
<dbReference type="SUPFAM" id="SSF46785">
    <property type="entry name" value="Winged helix' DNA-binding domain"/>
    <property type="match status" value="1"/>
</dbReference>
<proteinExistence type="predicted"/>
<dbReference type="GO" id="GO:0006950">
    <property type="term" value="P:response to stress"/>
    <property type="evidence" value="ECO:0007669"/>
    <property type="project" value="TreeGrafter"/>
</dbReference>
<evidence type="ECO:0000313" key="2">
    <source>
        <dbReference type="EMBL" id="SIO05225.1"/>
    </source>
</evidence>
<dbReference type="Pfam" id="PF12802">
    <property type="entry name" value="MarR_2"/>
    <property type="match status" value="1"/>
</dbReference>
<name>A0A1N6GCH1_9MICO</name>
<dbReference type="InterPro" id="IPR036390">
    <property type="entry name" value="WH_DNA-bd_sf"/>
</dbReference>
<dbReference type="PRINTS" id="PR00598">
    <property type="entry name" value="HTHMARR"/>
</dbReference>
<keyword evidence="3" id="KW-1185">Reference proteome</keyword>